<reference evidence="8" key="1">
    <citation type="submission" date="2021-01" db="EMBL/GenBank/DDBJ databases">
        <title>Genomic Encyclopedia of Type Strains, Phase IV (KMG-IV): sequencing the most valuable type-strain genomes for metagenomic binning, comparative biology and taxonomic classification.</title>
        <authorList>
            <person name="Goeker M."/>
        </authorList>
    </citation>
    <scope>NUCLEOTIDE SEQUENCE</scope>
    <source>
        <strain evidence="8">DSM 21943</strain>
    </source>
</reference>
<gene>
    <name evidence="8" type="ORF">JOC54_000606</name>
</gene>
<evidence type="ECO:0000256" key="2">
    <source>
        <dbReference type="ARBA" id="ARBA00022448"/>
    </source>
</evidence>
<dbReference type="Gene3D" id="1.20.1250.20">
    <property type="entry name" value="MFS general substrate transporter like domains"/>
    <property type="match status" value="1"/>
</dbReference>
<evidence type="ECO:0000256" key="1">
    <source>
        <dbReference type="ARBA" id="ARBA00004651"/>
    </source>
</evidence>
<feature type="transmembrane region" description="Helical" evidence="7">
    <location>
        <begin position="314"/>
        <end position="336"/>
    </location>
</feature>
<dbReference type="CDD" id="cd06173">
    <property type="entry name" value="MFS_MefA_like"/>
    <property type="match status" value="1"/>
</dbReference>
<dbReference type="EMBL" id="JAFBCV010000001">
    <property type="protein sequence ID" value="MBM7837375.1"/>
    <property type="molecule type" value="Genomic_DNA"/>
</dbReference>
<evidence type="ECO:0000256" key="6">
    <source>
        <dbReference type="ARBA" id="ARBA00023136"/>
    </source>
</evidence>
<name>A0ABS2SRB3_9BACI</name>
<evidence type="ECO:0000313" key="8">
    <source>
        <dbReference type="EMBL" id="MBM7837375.1"/>
    </source>
</evidence>
<keyword evidence="5 7" id="KW-1133">Transmembrane helix</keyword>
<accession>A0ABS2SRB3</accession>
<dbReference type="RefSeq" id="WP_204464293.1">
    <property type="nucleotide sequence ID" value="NZ_JAFBCV010000001.1"/>
</dbReference>
<comment type="caution">
    <text evidence="8">The sequence shown here is derived from an EMBL/GenBank/DDBJ whole genome shotgun (WGS) entry which is preliminary data.</text>
</comment>
<dbReference type="Proteomes" id="UP001179280">
    <property type="component" value="Unassembled WGS sequence"/>
</dbReference>
<feature type="transmembrane region" description="Helical" evidence="7">
    <location>
        <begin position="12"/>
        <end position="38"/>
    </location>
</feature>
<feature type="transmembrane region" description="Helical" evidence="7">
    <location>
        <begin position="348"/>
        <end position="370"/>
    </location>
</feature>
<dbReference type="InterPro" id="IPR010290">
    <property type="entry name" value="TM_effector"/>
</dbReference>
<dbReference type="PANTHER" id="PTHR43266">
    <property type="entry name" value="MACROLIDE-EFFLUX PROTEIN"/>
    <property type="match status" value="1"/>
</dbReference>
<feature type="transmembrane region" description="Helical" evidence="7">
    <location>
        <begin position="376"/>
        <end position="397"/>
    </location>
</feature>
<keyword evidence="2" id="KW-0813">Transport</keyword>
<feature type="transmembrane region" description="Helical" evidence="7">
    <location>
        <begin position="50"/>
        <end position="69"/>
    </location>
</feature>
<feature type="transmembrane region" description="Helical" evidence="7">
    <location>
        <begin position="81"/>
        <end position="98"/>
    </location>
</feature>
<dbReference type="SUPFAM" id="SSF103473">
    <property type="entry name" value="MFS general substrate transporter"/>
    <property type="match status" value="1"/>
</dbReference>
<keyword evidence="4 7" id="KW-0812">Transmembrane</keyword>
<organism evidence="8 9">
    <name type="scientific">Shouchella xiaoxiensis</name>
    <dbReference type="NCBI Taxonomy" id="766895"/>
    <lineage>
        <taxon>Bacteria</taxon>
        <taxon>Bacillati</taxon>
        <taxon>Bacillota</taxon>
        <taxon>Bacilli</taxon>
        <taxon>Bacillales</taxon>
        <taxon>Bacillaceae</taxon>
        <taxon>Shouchella</taxon>
    </lineage>
</organism>
<keyword evidence="9" id="KW-1185">Reference proteome</keyword>
<evidence type="ECO:0000313" key="9">
    <source>
        <dbReference type="Proteomes" id="UP001179280"/>
    </source>
</evidence>
<dbReference type="Pfam" id="PF05977">
    <property type="entry name" value="MFS_3"/>
    <property type="match status" value="1"/>
</dbReference>
<evidence type="ECO:0000256" key="5">
    <source>
        <dbReference type="ARBA" id="ARBA00022989"/>
    </source>
</evidence>
<evidence type="ECO:0000256" key="4">
    <source>
        <dbReference type="ARBA" id="ARBA00022692"/>
    </source>
</evidence>
<feature type="transmembrane region" description="Helical" evidence="7">
    <location>
        <begin position="227"/>
        <end position="248"/>
    </location>
</feature>
<evidence type="ECO:0000256" key="7">
    <source>
        <dbReference type="SAM" id="Phobius"/>
    </source>
</evidence>
<keyword evidence="6 7" id="KW-0472">Membrane</keyword>
<dbReference type="InterPro" id="IPR036259">
    <property type="entry name" value="MFS_trans_sf"/>
</dbReference>
<dbReference type="PANTHER" id="PTHR43266:SF2">
    <property type="entry name" value="MAJOR FACILITATOR SUPERFAMILY (MFS) PROFILE DOMAIN-CONTAINING PROTEIN"/>
    <property type="match status" value="1"/>
</dbReference>
<protein>
    <submittedName>
        <fullName evidence="8">MFS family permease</fullName>
    </submittedName>
</protein>
<sequence>MYFTLLRKNQSLFYYLASTGITNLGNVMTGLAFLFLAFDLTESSLHVTGVAATQVIPYLLFGLVGGVLADWVPKRKWMIRIEMMRAPLLLVLVMFYYINLLAYWHLIAVSFIIHLFGCFFNPAHRALLPLITEESERTAANSLLDTVTRGMTVIGPIISILFIQTIGVIHFFTLDALTYLVSAWLLAKVKLEEARGRQMAGIKFKSIFFALNDFRVWLKNVFVIRRLFVVTGIIVFLHTWVWQVGLLLMLHETMSEAEAFYSVLLSVFGGTVIFVNLLIPYLVKQFTLPIYFYSAIIWGSGIVVLSLASGPIGYFIGMIVSALGLPLSGLARVYLLQKFVPREMLGRGFSFNAVLLYAANLLSLALFAGLATFIPISSLFLGSGLLMVCISVLYLLIHFRNALGVKP</sequence>
<feature type="transmembrane region" description="Helical" evidence="7">
    <location>
        <begin position="260"/>
        <end position="283"/>
    </location>
</feature>
<feature type="transmembrane region" description="Helical" evidence="7">
    <location>
        <begin position="143"/>
        <end position="163"/>
    </location>
</feature>
<proteinExistence type="predicted"/>
<feature type="transmembrane region" description="Helical" evidence="7">
    <location>
        <begin position="290"/>
        <end position="308"/>
    </location>
</feature>
<evidence type="ECO:0000256" key="3">
    <source>
        <dbReference type="ARBA" id="ARBA00022475"/>
    </source>
</evidence>
<comment type="subcellular location">
    <subcellularLocation>
        <location evidence="1">Cell membrane</location>
        <topology evidence="1">Multi-pass membrane protein</topology>
    </subcellularLocation>
</comment>
<keyword evidence="3" id="KW-1003">Cell membrane</keyword>